<comment type="caution">
    <text evidence="1">The sequence shown here is derived from an EMBL/GenBank/DDBJ whole genome shotgun (WGS) entry which is preliminary data.</text>
</comment>
<gene>
    <name evidence="1" type="ORF">ACFSX9_07795</name>
</gene>
<evidence type="ECO:0000313" key="1">
    <source>
        <dbReference type="EMBL" id="MFD2908637.1"/>
    </source>
</evidence>
<reference evidence="2" key="1">
    <citation type="journal article" date="2019" name="Int. J. Syst. Evol. Microbiol.">
        <title>The Global Catalogue of Microorganisms (GCM) 10K type strain sequencing project: providing services to taxonomists for standard genome sequencing and annotation.</title>
        <authorList>
            <consortium name="The Broad Institute Genomics Platform"/>
            <consortium name="The Broad Institute Genome Sequencing Center for Infectious Disease"/>
            <person name="Wu L."/>
            <person name="Ma J."/>
        </authorList>
    </citation>
    <scope>NUCLEOTIDE SEQUENCE [LARGE SCALE GENOMIC DNA]</scope>
    <source>
        <strain evidence="2">KCTC 52644</strain>
    </source>
</reference>
<dbReference type="RefSeq" id="WP_379806356.1">
    <property type="nucleotide sequence ID" value="NZ_JBHUOL010000012.1"/>
</dbReference>
<proteinExistence type="predicted"/>
<organism evidence="1 2">
    <name type="scientific">Flavobacterium ardleyense</name>
    <dbReference type="NCBI Taxonomy" id="2038737"/>
    <lineage>
        <taxon>Bacteria</taxon>
        <taxon>Pseudomonadati</taxon>
        <taxon>Bacteroidota</taxon>
        <taxon>Flavobacteriia</taxon>
        <taxon>Flavobacteriales</taxon>
        <taxon>Flavobacteriaceae</taxon>
        <taxon>Flavobacterium</taxon>
    </lineage>
</organism>
<protein>
    <recommendedName>
        <fullName evidence="3">Lipoprotein</fullName>
    </recommendedName>
</protein>
<dbReference type="PROSITE" id="PS51257">
    <property type="entry name" value="PROKAR_LIPOPROTEIN"/>
    <property type="match status" value="1"/>
</dbReference>
<evidence type="ECO:0008006" key="3">
    <source>
        <dbReference type="Google" id="ProtNLM"/>
    </source>
</evidence>
<sequence>MQRLIVLTFLSLFLFSCTEKEKTYEELEAEVLCDVLPEILEREMKFYAVKLPPPRPPLDSTKYSFKKIDSIQKVDSLFIDKFSKESKVYYENRISKLKEHKKTEQNVLDTLLYVKRLSVDNTVYRKFDLDSRRVELKEFDNSNIKVRQVSYSNTFEQQDRNSGDQVLFLTRVLVNEKNDSSFFSVFKFFGTYHVFCKKTKDNEWKISKVISDEENKLRFNKNP</sequence>
<dbReference type="EMBL" id="JBHUOL010000012">
    <property type="protein sequence ID" value="MFD2908637.1"/>
    <property type="molecule type" value="Genomic_DNA"/>
</dbReference>
<keyword evidence="2" id="KW-1185">Reference proteome</keyword>
<evidence type="ECO:0000313" key="2">
    <source>
        <dbReference type="Proteomes" id="UP001597549"/>
    </source>
</evidence>
<name>A0ABW5Z7K2_9FLAO</name>
<dbReference type="Proteomes" id="UP001597549">
    <property type="component" value="Unassembled WGS sequence"/>
</dbReference>
<accession>A0ABW5Z7K2</accession>